<name>A0A1F5AEV4_9BACT</name>
<protein>
    <recommendedName>
        <fullName evidence="3">Squalene cyclase C-terminal domain-containing protein</fullName>
    </recommendedName>
</protein>
<accession>A0A1F5AEV4</accession>
<evidence type="ECO:0000313" key="1">
    <source>
        <dbReference type="EMBL" id="OGD16918.1"/>
    </source>
</evidence>
<evidence type="ECO:0000313" key="2">
    <source>
        <dbReference type="Proteomes" id="UP000177701"/>
    </source>
</evidence>
<dbReference type="AlphaFoldDB" id="A0A1F5AEV4"/>
<organism evidence="1 2">
    <name type="scientific">Candidatus Sediminicultor quintus</name>
    <dbReference type="NCBI Taxonomy" id="1797291"/>
    <lineage>
        <taxon>Bacteria</taxon>
        <taxon>Pseudomonadati</taxon>
        <taxon>Atribacterota</taxon>
        <taxon>Candidatus Phoenicimicrobiia</taxon>
        <taxon>Candidatus Pheonicimicrobiales</taxon>
        <taxon>Candidatus Phoenicimicrobiaceae</taxon>
        <taxon>Candidatus Sediminicultor</taxon>
    </lineage>
</organism>
<sequence>MSIDTLINSPQAFVSYNAKLYFNKENDTSLKQKMFEDERIMKLISELKNWPGKVLSSHKSAQQSFHQLAFLADIGLSINDNEIYFIIEKILEHRDEHGIPQLPMNIGTSYGGYGKDTWAWALCDAPTVLYGLIKMGYKNNTIDKAVSILVNQVRENGWGCSVAKELGTWHGPGKKNDPCPYATLIMIKLLLLYKDEYKKEIAVGCNSLNSLWENSLNDHPYIFYMGTDFRKLKLPFIWYDILHVADVLSQATNTKMNTSLEDMIKIIRDKTDHGNICRPESEYRYWKDWDFGQKKMHSEWMEFCIRRIFSRVNN</sequence>
<reference evidence="1 2" key="1">
    <citation type="journal article" date="2016" name="Nat. Commun.">
        <title>Thousands of microbial genomes shed light on interconnected biogeochemical processes in an aquifer system.</title>
        <authorList>
            <person name="Anantharaman K."/>
            <person name="Brown C.T."/>
            <person name="Hug L.A."/>
            <person name="Sharon I."/>
            <person name="Castelle C.J."/>
            <person name="Probst A.J."/>
            <person name="Thomas B.C."/>
            <person name="Singh A."/>
            <person name="Wilkins M.J."/>
            <person name="Karaoz U."/>
            <person name="Brodie E.L."/>
            <person name="Williams K.H."/>
            <person name="Hubbard S.S."/>
            <person name="Banfield J.F."/>
        </authorList>
    </citation>
    <scope>NUCLEOTIDE SEQUENCE [LARGE SCALE GENOMIC DNA]</scope>
</reference>
<dbReference type="EMBL" id="MEYH01000022">
    <property type="protein sequence ID" value="OGD16918.1"/>
    <property type="molecule type" value="Genomic_DNA"/>
</dbReference>
<gene>
    <name evidence="1" type="ORF">A2V47_05845</name>
</gene>
<dbReference type="Proteomes" id="UP000177701">
    <property type="component" value="Unassembled WGS sequence"/>
</dbReference>
<comment type="caution">
    <text evidence="1">The sequence shown here is derived from an EMBL/GenBank/DDBJ whole genome shotgun (WGS) entry which is preliminary data.</text>
</comment>
<dbReference type="STRING" id="1797291.A2V47_05845"/>
<evidence type="ECO:0008006" key="3">
    <source>
        <dbReference type="Google" id="ProtNLM"/>
    </source>
</evidence>
<proteinExistence type="predicted"/>